<dbReference type="AlphaFoldDB" id="A0A1A8GRQ5"/>
<proteinExistence type="predicted"/>
<feature type="non-terminal residue" evidence="1">
    <location>
        <position position="66"/>
    </location>
</feature>
<protein>
    <submittedName>
        <fullName evidence="1">Uncharacterized protein</fullName>
    </submittedName>
</protein>
<feature type="non-terminal residue" evidence="1">
    <location>
        <position position="1"/>
    </location>
</feature>
<reference evidence="1" key="2">
    <citation type="submission" date="2016-06" db="EMBL/GenBank/DDBJ databases">
        <title>The genome of a short-lived fish provides insights into sex chromosome evolution and the genetic control of aging.</title>
        <authorList>
            <person name="Reichwald K."/>
            <person name="Felder M."/>
            <person name="Petzold A."/>
            <person name="Koch P."/>
            <person name="Groth M."/>
            <person name="Platzer M."/>
        </authorList>
    </citation>
    <scope>NUCLEOTIDE SEQUENCE</scope>
    <source>
        <tissue evidence="1">Brain</tissue>
    </source>
</reference>
<evidence type="ECO:0000313" key="1">
    <source>
        <dbReference type="EMBL" id="SBQ73671.1"/>
    </source>
</evidence>
<gene>
    <name evidence="1" type="primary">Nfu_g_1_017859</name>
</gene>
<organism evidence="1">
    <name type="scientific">Nothobranchius korthausae</name>
    <dbReference type="NCBI Taxonomy" id="1143690"/>
    <lineage>
        <taxon>Eukaryota</taxon>
        <taxon>Metazoa</taxon>
        <taxon>Chordata</taxon>
        <taxon>Craniata</taxon>
        <taxon>Vertebrata</taxon>
        <taxon>Euteleostomi</taxon>
        <taxon>Actinopterygii</taxon>
        <taxon>Neopterygii</taxon>
        <taxon>Teleostei</taxon>
        <taxon>Neoteleostei</taxon>
        <taxon>Acanthomorphata</taxon>
        <taxon>Ovalentaria</taxon>
        <taxon>Atherinomorphae</taxon>
        <taxon>Cyprinodontiformes</taxon>
        <taxon>Nothobranchiidae</taxon>
        <taxon>Nothobranchius</taxon>
    </lineage>
</organism>
<reference evidence="1" key="1">
    <citation type="submission" date="2016-05" db="EMBL/GenBank/DDBJ databases">
        <authorList>
            <person name="Lavstsen T."/>
            <person name="Jespersen J.S."/>
        </authorList>
    </citation>
    <scope>NUCLEOTIDE SEQUENCE</scope>
    <source>
        <tissue evidence="1">Brain</tissue>
    </source>
</reference>
<name>A0A1A8GRQ5_9TELE</name>
<dbReference type="EMBL" id="HAEC01005594">
    <property type="protein sequence ID" value="SBQ73671.1"/>
    <property type="molecule type" value="Transcribed_RNA"/>
</dbReference>
<sequence length="66" mass="7671">WLLKRNKNKEVALLRLMQDLGNPSASFLNLEKKNFQTTTKSVSRAFFRDRLCCSCLVAPETLQKLR</sequence>
<accession>A0A1A8GRQ5</accession>